<dbReference type="PROSITE" id="PS50016">
    <property type="entry name" value="ZF_PHD_2"/>
    <property type="match status" value="1"/>
</dbReference>
<comment type="caution">
    <text evidence="15">The sequence shown here is derived from an EMBL/GenBank/DDBJ whole genome shotgun (WGS) entry which is preliminary data.</text>
</comment>
<evidence type="ECO:0000256" key="9">
    <source>
        <dbReference type="ARBA" id="ARBA00023242"/>
    </source>
</evidence>
<evidence type="ECO:0000256" key="5">
    <source>
        <dbReference type="ARBA" id="ARBA00022771"/>
    </source>
</evidence>
<feature type="region of interest" description="Disordered" evidence="11">
    <location>
        <begin position="1051"/>
        <end position="1082"/>
    </location>
</feature>
<dbReference type="GO" id="GO:0008270">
    <property type="term" value="F:zinc ion binding"/>
    <property type="evidence" value="ECO:0007669"/>
    <property type="project" value="UniProtKB-KW"/>
</dbReference>
<name>A0A9P5D4E9_9HYPO</name>
<dbReference type="EMBL" id="JAANYQ010000006">
    <property type="protein sequence ID" value="KAF4123466.1"/>
    <property type="molecule type" value="Genomic_DNA"/>
</dbReference>
<evidence type="ECO:0000256" key="7">
    <source>
        <dbReference type="ARBA" id="ARBA00023015"/>
    </source>
</evidence>
<evidence type="ECO:0000256" key="2">
    <source>
        <dbReference type="ARBA" id="ARBA00007269"/>
    </source>
</evidence>
<evidence type="ECO:0000256" key="11">
    <source>
        <dbReference type="SAM" id="MobiDB-lite"/>
    </source>
</evidence>
<dbReference type="InterPro" id="IPR001374">
    <property type="entry name" value="R3H_dom"/>
</dbReference>
<dbReference type="PANTHER" id="PTHR12360:SF12">
    <property type="entry name" value="TRANSCRIPTIONAL REPRESSOR NF-X1"/>
    <property type="match status" value="1"/>
</dbReference>
<dbReference type="PANTHER" id="PTHR12360">
    <property type="entry name" value="NUCLEAR TRANSCRIPTION FACTOR, X-BOX BINDING 1 NFX1"/>
    <property type="match status" value="1"/>
</dbReference>
<evidence type="ECO:0000256" key="4">
    <source>
        <dbReference type="ARBA" id="ARBA00022737"/>
    </source>
</evidence>
<feature type="region of interest" description="Disordered" evidence="11">
    <location>
        <begin position="154"/>
        <end position="173"/>
    </location>
</feature>
<keyword evidence="4" id="KW-0677">Repeat</keyword>
<keyword evidence="6" id="KW-0862">Zinc</keyword>
<protein>
    <submittedName>
        <fullName evidence="15">Transcriptional repressor NF-X1</fullName>
    </submittedName>
</protein>
<evidence type="ECO:0000256" key="10">
    <source>
        <dbReference type="PROSITE-ProRule" id="PRU00175"/>
    </source>
</evidence>
<keyword evidence="7" id="KW-0805">Transcription regulation</keyword>
<dbReference type="GeneID" id="55972392"/>
<dbReference type="PROSITE" id="PS51061">
    <property type="entry name" value="R3H"/>
    <property type="match status" value="1"/>
</dbReference>
<dbReference type="InterPro" id="IPR000967">
    <property type="entry name" value="Znf_NFX1"/>
</dbReference>
<dbReference type="InterPro" id="IPR034078">
    <property type="entry name" value="NFX1_fam"/>
</dbReference>
<dbReference type="SUPFAM" id="SSF82708">
    <property type="entry name" value="R3H domain"/>
    <property type="match status" value="1"/>
</dbReference>
<dbReference type="GO" id="GO:0000122">
    <property type="term" value="P:negative regulation of transcription by RNA polymerase II"/>
    <property type="evidence" value="ECO:0007669"/>
    <property type="project" value="TreeGrafter"/>
</dbReference>
<dbReference type="GO" id="GO:0000977">
    <property type="term" value="F:RNA polymerase II transcription regulatory region sequence-specific DNA binding"/>
    <property type="evidence" value="ECO:0007669"/>
    <property type="project" value="TreeGrafter"/>
</dbReference>
<keyword evidence="5 10" id="KW-0863">Zinc-finger</keyword>
<comment type="similarity">
    <text evidence="2">Belongs to the NFX1 family.</text>
</comment>
<evidence type="ECO:0000256" key="3">
    <source>
        <dbReference type="ARBA" id="ARBA00022723"/>
    </source>
</evidence>
<dbReference type="RefSeq" id="XP_035322118.1">
    <property type="nucleotide sequence ID" value="XM_035468137.1"/>
</dbReference>
<dbReference type="SMART" id="SM00438">
    <property type="entry name" value="ZnF_NFX"/>
    <property type="match status" value="7"/>
</dbReference>
<feature type="compositionally biased region" description="Basic and acidic residues" evidence="11">
    <location>
        <begin position="155"/>
        <end position="171"/>
    </location>
</feature>
<feature type="domain" description="R3H" evidence="14">
    <location>
        <begin position="809"/>
        <end position="883"/>
    </location>
</feature>
<dbReference type="SUPFAM" id="SSF57850">
    <property type="entry name" value="RING/U-box"/>
    <property type="match status" value="1"/>
</dbReference>
<dbReference type="PROSITE" id="PS50089">
    <property type="entry name" value="ZF_RING_2"/>
    <property type="match status" value="1"/>
</dbReference>
<keyword evidence="3" id="KW-0479">Metal-binding</keyword>
<feature type="domain" description="RING-type" evidence="13">
    <location>
        <begin position="193"/>
        <end position="243"/>
    </location>
</feature>
<evidence type="ECO:0000259" key="14">
    <source>
        <dbReference type="PROSITE" id="PS51061"/>
    </source>
</evidence>
<dbReference type="Gene3D" id="3.30.1370.50">
    <property type="entry name" value="R3H-like domain"/>
    <property type="match status" value="1"/>
</dbReference>
<evidence type="ECO:0000313" key="15">
    <source>
        <dbReference type="EMBL" id="KAF4123466.1"/>
    </source>
</evidence>
<evidence type="ECO:0000313" key="16">
    <source>
        <dbReference type="Proteomes" id="UP000749293"/>
    </source>
</evidence>
<evidence type="ECO:0000256" key="1">
    <source>
        <dbReference type="ARBA" id="ARBA00004123"/>
    </source>
</evidence>
<sequence length="1109" mass="119792">MADGESGQVPRARPQPRRNRGSASRGPRGGRHGRGRGGADNSANSQRTQQDTAETGPQTTARNSTAPAPEQASRGRRGRGGAVGGSGNRRRGRSSSRNTAVTAAGPGTRRAFGGHLTTTAEAEDEEPGTASTPAAVSLSADALEFVPGQAVVAQRENKKSAKTQRSAEKVSRSLATDLGTRIHDDISTGSYECVICTEDVVRSSKIYSCPKCYTSLHLKCVKAWYETQIEQRSDGCWRCPGCNSVVQDVPSYHCWCGKEDDPRPSSKALPPHSCGQTCSKTRKTCPHPCTLQCHAGPCPPCDAMGPPQACFCGKHENRRPCRETDYQGGWSCQEPCEDILPCGSHTCTKPCHPGVCGECDIVSDARCYCGRVKKKVACYLQADAEQSYDPNDEGWFEGTFTCDQVCARSLDCGIHKCTRTCHAQGELPGHCPLAVDVVSHCPCGKTLLSELLDEPRRSCEDPVPHCQKPCDKVLDCGHLCKAKCHEGECPHCAEPTTVPCRCGRVTADTVCHQGHVENPLCMRVCQANLNCGRHRCGEHCCPGEKKASERQAAQRRKRGPVPQIEPEHICIRTCGKLLKCGKHSCQQMCHRGACESCPEAVFEDISCNCGRTVLQPPQPCGTQPPECRFQCPRTPRCGHPAVDHHCHPDEVECPKCPFLVDRICACGKDAVSFHPCHLQEARCGKPCGSKLECGSTCGQVCGKAKLLCGHPCQNHCHGKTPCNESSPCQAKVTLTCPCGQRKKEIRCQASSYNDGDDDVVVVVDSTMPPAAHPRLDCDDECLRLERNRRLAEALNIDPNSELTDHVPYSDTTLKMFRELGSWAEDKEREFRVFGATKSEVRMRFAPMPTRKRQFLHSLAEDYRLESHSEDWEAHRHVVISKTGTGFTAVPSKTLGQCIRIRDRQAAEQKAAAAAAAAAAVAKDPGDGDAAPPFNALLLTSTGFGLTVADIQAVLEPVFASQSLSLQAIEFLPTTEEVLLRVVAPYSAASGLDATLNSLRNKVADAVKAGKISTGPVVLVAVASQHDEILRRERLTTTRPDPAGWNAVAGRATAWASPSSSSSRPDGTAAGSLGDDSRTPGRKMLGLRKKTALRGGTDKTWRLLDGDVEC</sequence>
<dbReference type="Proteomes" id="UP000749293">
    <property type="component" value="Unassembled WGS sequence"/>
</dbReference>
<dbReference type="SMART" id="SM00393">
    <property type="entry name" value="R3H"/>
    <property type="match status" value="1"/>
</dbReference>
<comment type="subcellular location">
    <subcellularLocation>
        <location evidence="1">Nucleus</location>
    </subcellularLocation>
</comment>
<keyword evidence="8" id="KW-0804">Transcription</keyword>
<dbReference type="AlphaFoldDB" id="A0A9P5D4E9"/>
<organism evidence="15 16">
    <name type="scientific">Geosmithia morbida</name>
    <dbReference type="NCBI Taxonomy" id="1094350"/>
    <lineage>
        <taxon>Eukaryota</taxon>
        <taxon>Fungi</taxon>
        <taxon>Dikarya</taxon>
        <taxon>Ascomycota</taxon>
        <taxon>Pezizomycotina</taxon>
        <taxon>Sordariomycetes</taxon>
        <taxon>Hypocreomycetidae</taxon>
        <taxon>Hypocreales</taxon>
        <taxon>Bionectriaceae</taxon>
        <taxon>Geosmithia</taxon>
    </lineage>
</organism>
<gene>
    <name evidence="15" type="ORF">GMORB2_6167</name>
</gene>
<keyword evidence="9" id="KW-0539">Nucleus</keyword>
<dbReference type="CDD" id="cd06008">
    <property type="entry name" value="NF-X1-zinc-finger"/>
    <property type="match status" value="6"/>
</dbReference>
<dbReference type="InterPro" id="IPR036867">
    <property type="entry name" value="R3H_dom_sf"/>
</dbReference>
<proteinExistence type="inferred from homology"/>
<feature type="region of interest" description="Disordered" evidence="11">
    <location>
        <begin position="1"/>
        <end position="114"/>
    </location>
</feature>
<dbReference type="Pfam" id="PF01424">
    <property type="entry name" value="R3H"/>
    <property type="match status" value="1"/>
</dbReference>
<feature type="domain" description="PHD-type" evidence="12">
    <location>
        <begin position="190"/>
        <end position="245"/>
    </location>
</feature>
<dbReference type="InterPro" id="IPR001841">
    <property type="entry name" value="Znf_RING"/>
</dbReference>
<evidence type="ECO:0000259" key="13">
    <source>
        <dbReference type="PROSITE" id="PS50089"/>
    </source>
</evidence>
<feature type="compositionally biased region" description="Polar residues" evidence="11">
    <location>
        <begin position="41"/>
        <end position="66"/>
    </location>
</feature>
<dbReference type="GO" id="GO:0005634">
    <property type="term" value="C:nucleus"/>
    <property type="evidence" value="ECO:0007669"/>
    <property type="project" value="UniProtKB-SubCell"/>
</dbReference>
<dbReference type="InterPro" id="IPR019787">
    <property type="entry name" value="Znf_PHD-finger"/>
</dbReference>
<reference evidence="15" key="1">
    <citation type="submission" date="2020-03" db="EMBL/GenBank/DDBJ databases">
        <title>Site-based positive gene gene selection in Geosmithia morbida across the United States reveals a broad range of putative effectors and factors for local host and environmental adapation.</title>
        <authorList>
            <person name="Onufrak A."/>
            <person name="Murdoch R.W."/>
            <person name="Gazis R."/>
            <person name="Huff M."/>
            <person name="Staton M."/>
            <person name="Klingeman W."/>
            <person name="Hadziabdic D."/>
        </authorList>
    </citation>
    <scope>NUCLEOTIDE SEQUENCE</scope>
    <source>
        <strain evidence="15">1262</strain>
    </source>
</reference>
<evidence type="ECO:0000256" key="6">
    <source>
        <dbReference type="ARBA" id="ARBA00022833"/>
    </source>
</evidence>
<dbReference type="Pfam" id="PF01422">
    <property type="entry name" value="zf-NF-X1"/>
    <property type="match status" value="6"/>
</dbReference>
<accession>A0A9P5D4E9</accession>
<dbReference type="GO" id="GO:0000981">
    <property type="term" value="F:DNA-binding transcription factor activity, RNA polymerase II-specific"/>
    <property type="evidence" value="ECO:0007669"/>
    <property type="project" value="TreeGrafter"/>
</dbReference>
<evidence type="ECO:0000259" key="12">
    <source>
        <dbReference type="PROSITE" id="PS50016"/>
    </source>
</evidence>
<evidence type="ECO:0000256" key="8">
    <source>
        <dbReference type="ARBA" id="ARBA00023163"/>
    </source>
</evidence>
<dbReference type="OrthoDB" id="6512771at2759"/>
<keyword evidence="16" id="KW-1185">Reference proteome</keyword>